<dbReference type="Pfam" id="PF00271">
    <property type="entry name" value="Helicase_C"/>
    <property type="match status" value="1"/>
</dbReference>
<evidence type="ECO:0000313" key="20">
    <source>
        <dbReference type="EMBL" id="KAJ3054463.1"/>
    </source>
</evidence>
<dbReference type="GO" id="GO:0006325">
    <property type="term" value="P:chromatin organization"/>
    <property type="evidence" value="ECO:0007669"/>
    <property type="project" value="UniProtKB-KW"/>
</dbReference>
<gene>
    <name evidence="20" type="ORF">HK097_001756</name>
</gene>
<keyword evidence="7" id="KW-0227">DNA damage</keyword>
<dbReference type="Pfam" id="PF02845">
    <property type="entry name" value="CUE"/>
    <property type="match status" value="1"/>
</dbReference>
<comment type="similarity">
    <text evidence="3">Belongs to the SNF2/RAD54 helicase family.</text>
</comment>
<dbReference type="InterPro" id="IPR049730">
    <property type="entry name" value="SNF2/RAD54-like_C"/>
</dbReference>
<dbReference type="PROSITE" id="PS51140">
    <property type="entry name" value="CUE"/>
    <property type="match status" value="1"/>
</dbReference>
<dbReference type="InterPro" id="IPR000330">
    <property type="entry name" value="SNF2_N"/>
</dbReference>
<proteinExistence type="inferred from homology"/>
<dbReference type="InterPro" id="IPR003892">
    <property type="entry name" value="CUE"/>
</dbReference>
<evidence type="ECO:0000256" key="4">
    <source>
        <dbReference type="ARBA" id="ARBA00012551"/>
    </source>
</evidence>
<evidence type="ECO:0000256" key="14">
    <source>
        <dbReference type="ARBA" id="ARBA00023242"/>
    </source>
</evidence>
<dbReference type="SMART" id="SM00490">
    <property type="entry name" value="HELICc"/>
    <property type="match status" value="1"/>
</dbReference>
<keyword evidence="21" id="KW-1185">Reference proteome</keyword>
<feature type="region of interest" description="Disordered" evidence="16">
    <location>
        <begin position="953"/>
        <end position="979"/>
    </location>
</feature>
<evidence type="ECO:0000313" key="21">
    <source>
        <dbReference type="Proteomes" id="UP001212841"/>
    </source>
</evidence>
<dbReference type="SMART" id="SM00487">
    <property type="entry name" value="DEXDc"/>
    <property type="match status" value="1"/>
</dbReference>
<keyword evidence="5" id="KW-0158">Chromosome</keyword>
<keyword evidence="9" id="KW-0347">Helicase</keyword>
<keyword evidence="12" id="KW-0238">DNA-binding</keyword>
<feature type="region of interest" description="Disordered" evidence="16">
    <location>
        <begin position="31"/>
        <end position="60"/>
    </location>
</feature>
<feature type="compositionally biased region" description="Low complexity" evidence="16">
    <location>
        <begin position="149"/>
        <end position="168"/>
    </location>
</feature>
<evidence type="ECO:0000259" key="17">
    <source>
        <dbReference type="PROSITE" id="PS51140"/>
    </source>
</evidence>
<feature type="region of interest" description="Disordered" evidence="16">
    <location>
        <begin position="116"/>
        <end position="177"/>
    </location>
</feature>
<evidence type="ECO:0000256" key="13">
    <source>
        <dbReference type="ARBA" id="ARBA00023204"/>
    </source>
</evidence>
<feature type="compositionally biased region" description="Low complexity" evidence="16">
    <location>
        <begin position="964"/>
        <end position="979"/>
    </location>
</feature>
<dbReference type="EMBL" id="JADGJD010000136">
    <property type="protein sequence ID" value="KAJ3054463.1"/>
    <property type="molecule type" value="Genomic_DNA"/>
</dbReference>
<dbReference type="InterPro" id="IPR038718">
    <property type="entry name" value="SNF2-like_sf"/>
</dbReference>
<evidence type="ECO:0000256" key="8">
    <source>
        <dbReference type="ARBA" id="ARBA00022801"/>
    </source>
</evidence>
<dbReference type="GO" id="GO:0005634">
    <property type="term" value="C:nucleus"/>
    <property type="evidence" value="ECO:0007669"/>
    <property type="project" value="UniProtKB-SubCell"/>
</dbReference>
<dbReference type="GO" id="GO:0003678">
    <property type="term" value="F:DNA helicase activity"/>
    <property type="evidence" value="ECO:0007669"/>
    <property type="project" value="UniProtKB-EC"/>
</dbReference>
<organism evidence="20 21">
    <name type="scientific">Rhizophlyctis rosea</name>
    <dbReference type="NCBI Taxonomy" id="64517"/>
    <lineage>
        <taxon>Eukaryota</taxon>
        <taxon>Fungi</taxon>
        <taxon>Fungi incertae sedis</taxon>
        <taxon>Chytridiomycota</taxon>
        <taxon>Chytridiomycota incertae sedis</taxon>
        <taxon>Chytridiomycetes</taxon>
        <taxon>Rhizophlyctidales</taxon>
        <taxon>Rhizophlyctidaceae</taxon>
        <taxon>Rhizophlyctis</taxon>
    </lineage>
</organism>
<dbReference type="FunFam" id="3.40.50.10810:FF:000014">
    <property type="entry name" value="SWI/SNF-related matrix-associated actin-dependent regulator of chromatin subfamily A containing DEAD/H box 1"/>
    <property type="match status" value="1"/>
</dbReference>
<feature type="compositionally biased region" description="Basic and acidic residues" evidence="16">
    <location>
        <begin position="910"/>
        <end position="924"/>
    </location>
</feature>
<dbReference type="InterPro" id="IPR001650">
    <property type="entry name" value="Helicase_C-like"/>
</dbReference>
<evidence type="ECO:0000256" key="2">
    <source>
        <dbReference type="ARBA" id="ARBA00004286"/>
    </source>
</evidence>
<evidence type="ECO:0000259" key="18">
    <source>
        <dbReference type="PROSITE" id="PS51192"/>
    </source>
</evidence>
<evidence type="ECO:0000256" key="3">
    <source>
        <dbReference type="ARBA" id="ARBA00007025"/>
    </source>
</evidence>
<comment type="caution">
    <text evidence="20">The sequence shown here is derived from an EMBL/GenBank/DDBJ whole genome shotgun (WGS) entry which is preliminary data.</text>
</comment>
<dbReference type="GO" id="GO:0003677">
    <property type="term" value="F:DNA binding"/>
    <property type="evidence" value="ECO:0007669"/>
    <property type="project" value="UniProtKB-KW"/>
</dbReference>
<dbReference type="CDD" id="cd14279">
    <property type="entry name" value="CUE"/>
    <property type="match status" value="1"/>
</dbReference>
<keyword evidence="6" id="KW-0547">Nucleotide-binding</keyword>
<dbReference type="Gene3D" id="3.40.50.10810">
    <property type="entry name" value="Tandem AAA-ATPase domain"/>
    <property type="match status" value="1"/>
</dbReference>
<feature type="compositionally biased region" description="Basic residues" evidence="16">
    <location>
        <begin position="641"/>
        <end position="650"/>
    </location>
</feature>
<evidence type="ECO:0000256" key="1">
    <source>
        <dbReference type="ARBA" id="ARBA00004123"/>
    </source>
</evidence>
<evidence type="ECO:0000256" key="7">
    <source>
        <dbReference type="ARBA" id="ARBA00022763"/>
    </source>
</evidence>
<dbReference type="Pfam" id="PF00176">
    <property type="entry name" value="SNF2-rel_dom"/>
    <property type="match status" value="1"/>
</dbReference>
<dbReference type="GO" id="GO:0016787">
    <property type="term" value="F:hydrolase activity"/>
    <property type="evidence" value="ECO:0007669"/>
    <property type="project" value="UniProtKB-KW"/>
</dbReference>
<evidence type="ECO:0000256" key="15">
    <source>
        <dbReference type="ARBA" id="ARBA00048432"/>
    </source>
</evidence>
<comment type="subcellular location">
    <subcellularLocation>
        <location evidence="2">Chromosome</location>
    </subcellularLocation>
    <subcellularLocation>
        <location evidence="1">Nucleus</location>
    </subcellularLocation>
</comment>
<reference evidence="20" key="1">
    <citation type="submission" date="2020-05" db="EMBL/GenBank/DDBJ databases">
        <title>Phylogenomic resolution of chytrid fungi.</title>
        <authorList>
            <person name="Stajich J.E."/>
            <person name="Amses K."/>
            <person name="Simmons R."/>
            <person name="Seto K."/>
            <person name="Myers J."/>
            <person name="Bonds A."/>
            <person name="Quandt C.A."/>
            <person name="Barry K."/>
            <person name="Liu P."/>
            <person name="Grigoriev I."/>
            <person name="Longcore J.E."/>
            <person name="James T.Y."/>
        </authorList>
    </citation>
    <scope>NUCLEOTIDE SEQUENCE</scope>
    <source>
        <strain evidence="20">JEL0318</strain>
    </source>
</reference>
<dbReference type="AlphaFoldDB" id="A0AAD5SFZ2"/>
<keyword evidence="10" id="KW-0067">ATP-binding</keyword>
<dbReference type="PANTHER" id="PTHR10799">
    <property type="entry name" value="SNF2/RAD54 HELICASE FAMILY"/>
    <property type="match status" value="1"/>
</dbReference>
<dbReference type="EC" id="3.6.4.12" evidence="4"/>
<accession>A0AAD5SFZ2</accession>
<dbReference type="Gene3D" id="3.40.50.300">
    <property type="entry name" value="P-loop containing nucleotide triphosphate hydrolases"/>
    <property type="match status" value="1"/>
</dbReference>
<keyword evidence="8" id="KW-0378">Hydrolase</keyword>
<dbReference type="GO" id="GO:0006281">
    <property type="term" value="P:DNA repair"/>
    <property type="evidence" value="ECO:0007669"/>
    <property type="project" value="UniProtKB-KW"/>
</dbReference>
<name>A0AAD5SFZ2_9FUNG</name>
<dbReference type="GO" id="GO:0043130">
    <property type="term" value="F:ubiquitin binding"/>
    <property type="evidence" value="ECO:0007669"/>
    <property type="project" value="InterPro"/>
</dbReference>
<dbReference type="GO" id="GO:0005694">
    <property type="term" value="C:chromosome"/>
    <property type="evidence" value="ECO:0007669"/>
    <property type="project" value="UniProtKB-SubCell"/>
</dbReference>
<keyword evidence="13" id="KW-0234">DNA repair</keyword>
<keyword evidence="11" id="KW-0156">Chromatin regulator</keyword>
<sequence>MIESYKYKADGDQNESDRRAQLYPWVANLEGSSANGSVDDVDDDAPLPMKSKTLHNSLPASPIYGRKIASELDEKIASLSSMFPDKPIQYLKTVLQNADGDTDSAAEVILANLNPSDSEASTASSSTTTRRRRLVKKGAPSKLSSEVASSSDSTPISSPRSRPPIDLSSPPPTDSQPIRVTKFFNTCATQQLTDATGCTPDQAEVVVSFRPFDDYDDLVGKLSSVKKQKLQNLVEKYENVMEGYEAVDQLIEKCERVGDDVMNVLERWTKGKREVLVGGANGGAEGEAVEGGPAISLTEVDESVLSDDGTDVDEEADRDVIVLDDDGKRQFKCLKRQPAIVNPKLTLKGYQLVGISWLFMLFEKKLGGILADEMGLGKTAQVISFLGMLKVHRKPGPHIVIVPSSTLDNWLREFEKWCPNLTVETYYGSQKDRFARQDELMEGGFDVLVTTYNLATGASEDRKFLRRLRCRCLILDEGHMVKNMGSARYKYLMAFNPQFRLLLTGTPLQNNLMELLALLTFVMPNLFAPNEDTIQRIFNIKQTNTSPAGSADAGLLSRQRIQRAKKIMKPFVLRRKKKEVVKELPGKTVNIVRCAMTKGQRAVYHSIVAESKKTYMVAQAAAAAAAVSSAADEVDESPQKGKGKKGKGKAAKAKAVKGKAAAGDAACAPADGKKQAANVLMQLRKAADHPLLFRRHYKDDKLRVMSKDIMKEVEYFDANQQYIFEDMQVMSDFELHSLCEKHPRSLKRHRLTEKHWMDAGKVNKLQELLPQMRERGDRVLIFSQFVMVLDILEAVMKTLGMRYVRMDGRTSVENRQQLIDEYNDTDEITVFLLSTKAGGFGINLTSANVVIIYDLDFNPHNDAQAEDRAHRVGQTRDVTVLKLISDGTIEEHILRLAEAKLKLDAKIQEEGEEDVRGVEGKSDEGGGESANASDDEGIDRTVDKKQILDILREEWDKDGDNGVGSDTAGVSDADGGSDD</sequence>
<dbReference type="SUPFAM" id="SSF46934">
    <property type="entry name" value="UBA-like"/>
    <property type="match status" value="1"/>
</dbReference>
<comment type="catalytic activity">
    <reaction evidence="15">
        <text>ATP + H2O = ADP + phosphate + H(+)</text>
        <dbReference type="Rhea" id="RHEA:13065"/>
        <dbReference type="ChEBI" id="CHEBI:15377"/>
        <dbReference type="ChEBI" id="CHEBI:15378"/>
        <dbReference type="ChEBI" id="CHEBI:30616"/>
        <dbReference type="ChEBI" id="CHEBI:43474"/>
        <dbReference type="ChEBI" id="CHEBI:456216"/>
        <dbReference type="EC" id="3.6.4.12"/>
    </reaction>
    <physiologicalReaction direction="left-to-right" evidence="15">
        <dbReference type="Rhea" id="RHEA:13066"/>
    </physiologicalReaction>
</comment>
<dbReference type="Proteomes" id="UP001212841">
    <property type="component" value="Unassembled WGS sequence"/>
</dbReference>
<evidence type="ECO:0000256" key="16">
    <source>
        <dbReference type="SAM" id="MobiDB-lite"/>
    </source>
</evidence>
<evidence type="ECO:0000256" key="5">
    <source>
        <dbReference type="ARBA" id="ARBA00022454"/>
    </source>
</evidence>
<keyword evidence="14" id="KW-0539">Nucleus</keyword>
<evidence type="ECO:0000256" key="11">
    <source>
        <dbReference type="ARBA" id="ARBA00022853"/>
    </source>
</evidence>
<dbReference type="CDD" id="cd18793">
    <property type="entry name" value="SF2_C_SNF"/>
    <property type="match status" value="1"/>
</dbReference>
<evidence type="ECO:0000256" key="12">
    <source>
        <dbReference type="ARBA" id="ARBA00023125"/>
    </source>
</evidence>
<dbReference type="InterPro" id="IPR014001">
    <property type="entry name" value="Helicase_ATP-bd"/>
</dbReference>
<evidence type="ECO:0000256" key="9">
    <source>
        <dbReference type="ARBA" id="ARBA00022806"/>
    </source>
</evidence>
<feature type="domain" description="Helicase ATP-binding" evidence="18">
    <location>
        <begin position="359"/>
        <end position="525"/>
    </location>
</feature>
<evidence type="ECO:0000256" key="10">
    <source>
        <dbReference type="ARBA" id="ARBA00022840"/>
    </source>
</evidence>
<evidence type="ECO:0000259" key="19">
    <source>
        <dbReference type="PROSITE" id="PS51194"/>
    </source>
</evidence>
<dbReference type="PROSITE" id="PS51192">
    <property type="entry name" value="HELICASE_ATP_BIND_1"/>
    <property type="match status" value="1"/>
</dbReference>
<dbReference type="SUPFAM" id="SSF52540">
    <property type="entry name" value="P-loop containing nucleoside triphosphate hydrolases"/>
    <property type="match status" value="2"/>
</dbReference>
<dbReference type="InterPro" id="IPR027417">
    <property type="entry name" value="P-loop_NTPase"/>
</dbReference>
<feature type="domain" description="Helicase C-terminal" evidence="19">
    <location>
        <begin position="764"/>
        <end position="913"/>
    </location>
</feature>
<feature type="domain" description="CUE" evidence="17">
    <location>
        <begin position="71"/>
        <end position="119"/>
    </location>
</feature>
<dbReference type="PROSITE" id="PS51194">
    <property type="entry name" value="HELICASE_CTER"/>
    <property type="match status" value="1"/>
</dbReference>
<feature type="region of interest" description="Disordered" evidence="16">
    <location>
        <begin position="631"/>
        <end position="650"/>
    </location>
</feature>
<protein>
    <recommendedName>
        <fullName evidence="4">DNA helicase</fullName>
        <ecNumber evidence="4">3.6.4.12</ecNumber>
    </recommendedName>
</protein>
<feature type="region of interest" description="Disordered" evidence="16">
    <location>
        <begin position="910"/>
        <end position="941"/>
    </location>
</feature>
<dbReference type="GO" id="GO:0005524">
    <property type="term" value="F:ATP binding"/>
    <property type="evidence" value="ECO:0007669"/>
    <property type="project" value="UniProtKB-KW"/>
</dbReference>
<evidence type="ECO:0000256" key="6">
    <source>
        <dbReference type="ARBA" id="ARBA00022741"/>
    </source>
</evidence>
<dbReference type="InterPro" id="IPR009060">
    <property type="entry name" value="UBA-like_sf"/>
</dbReference>